<dbReference type="AlphaFoldDB" id="A0A0K1QN75"/>
<proteinExistence type="predicted"/>
<dbReference type="Proteomes" id="UP000017175">
    <property type="component" value="Chromosome"/>
</dbReference>
<sequence>MQIQVVAGTDRSDAKSLQDRVSQLLSELGNDHRKTVQAEAYGANGLVDILEVRATDGQREILVLNCSRLQIQAVLDWQSCSEDTTEFEDLVLHLVRLPDSNL</sequence>
<accession>A0A0K1QN75</accession>
<evidence type="ECO:0000313" key="1">
    <source>
        <dbReference type="EMBL" id="AKV07168.1"/>
    </source>
</evidence>
<dbReference type="EMBL" id="CP010945">
    <property type="protein sequence ID" value="AKV07168.1"/>
    <property type="molecule type" value="Genomic_DNA"/>
</dbReference>
<gene>
    <name evidence="1" type="ORF">B723_12390</name>
</gene>
<dbReference type="RefSeq" id="WP_017336900.1">
    <property type="nucleotide sequence ID" value="NZ_CP010945.1"/>
</dbReference>
<evidence type="ECO:0000313" key="2">
    <source>
        <dbReference type="Proteomes" id="UP000017175"/>
    </source>
</evidence>
<organism evidence="1 2">
    <name type="scientific">Pseudomonas fluorescens NCIMB 11764</name>
    <dbReference type="NCBI Taxonomy" id="1221522"/>
    <lineage>
        <taxon>Bacteria</taxon>
        <taxon>Pseudomonadati</taxon>
        <taxon>Pseudomonadota</taxon>
        <taxon>Gammaproteobacteria</taxon>
        <taxon>Pseudomonadales</taxon>
        <taxon>Pseudomonadaceae</taxon>
        <taxon>Pseudomonas</taxon>
    </lineage>
</organism>
<protein>
    <submittedName>
        <fullName evidence="1">Uncharacterized protein</fullName>
    </submittedName>
</protein>
<dbReference type="OrthoDB" id="6947232at2"/>
<name>A0A0K1QN75_PSEFL</name>
<reference evidence="1 2" key="1">
    <citation type="journal article" date="2012" name="J. Bacteriol.">
        <title>Draft genome sequence of the cyanide-utilizing bacterium Pseudomonas fluorescens strain NCIMB 11764.</title>
        <authorList>
            <person name="Vilo C.A."/>
            <person name="Benedik M.J."/>
            <person name="Kunz D.A."/>
            <person name="Dong Q."/>
        </authorList>
    </citation>
    <scope>NUCLEOTIDE SEQUENCE [LARGE SCALE GENOMIC DNA]</scope>
    <source>
        <strain evidence="1 2">NCIMB 11764</strain>
    </source>
</reference>